<dbReference type="InterPro" id="IPR012454">
    <property type="entry name" value="DUF1659"/>
</dbReference>
<proteinExistence type="predicted"/>
<accession>A0A0C7LJF3</accession>
<reference evidence="2 3" key="1">
    <citation type="submission" date="2015-01" db="EMBL/GenBank/DDBJ databases">
        <authorList>
            <person name="Aslett A.Martin."/>
            <person name="De Silva Nishadi"/>
        </authorList>
    </citation>
    <scope>NUCLEOTIDE SEQUENCE [LARGE SCALE GENOMIC DNA]</scope>
    <source>
        <strain evidence="2 3">R28058</strain>
    </source>
</reference>
<sequence>MPDSRVSTEVSETKNYSTLKIKYDCGLNGEGKTIVKSRSYSNVKANAKALDVFNVAETLISLQQHDKLSIVKLDNTELN</sequence>
<dbReference type="RefSeq" id="WP_055343290.1">
    <property type="nucleotide sequence ID" value="NZ_CEKZ01000027.1"/>
</dbReference>
<dbReference type="Pfam" id="PF07872">
    <property type="entry name" value="DUF1659"/>
    <property type="match status" value="1"/>
</dbReference>
<dbReference type="EMBL" id="CEKZ01000027">
    <property type="protein sequence ID" value="CEP41879.1"/>
    <property type="molecule type" value="Genomic_DNA"/>
</dbReference>
<gene>
    <name evidence="2" type="ORF">R28058_32971</name>
</gene>
<name>A0A0C7LJF3_PARSO</name>
<feature type="domain" description="DUF1659" evidence="1">
    <location>
        <begin position="10"/>
        <end position="78"/>
    </location>
</feature>
<protein>
    <submittedName>
        <fullName evidence="2">Protein of uncharacterized function (DUF1659)</fullName>
    </submittedName>
</protein>
<dbReference type="OrthoDB" id="1753205at2"/>
<organism evidence="2 3">
    <name type="scientific">Paraclostridium sordellii</name>
    <name type="common">Clostridium sordellii</name>
    <dbReference type="NCBI Taxonomy" id="1505"/>
    <lineage>
        <taxon>Bacteria</taxon>
        <taxon>Bacillati</taxon>
        <taxon>Bacillota</taxon>
        <taxon>Clostridia</taxon>
        <taxon>Peptostreptococcales</taxon>
        <taxon>Peptostreptococcaceae</taxon>
        <taxon>Paraclostridium</taxon>
    </lineage>
</organism>
<evidence type="ECO:0000313" key="2">
    <source>
        <dbReference type="EMBL" id="CEP41879.1"/>
    </source>
</evidence>
<dbReference type="Proteomes" id="UP000049127">
    <property type="component" value="Unassembled WGS sequence"/>
</dbReference>
<evidence type="ECO:0000313" key="3">
    <source>
        <dbReference type="Proteomes" id="UP000049127"/>
    </source>
</evidence>
<dbReference type="AlphaFoldDB" id="A0A0C7LJF3"/>
<evidence type="ECO:0000259" key="1">
    <source>
        <dbReference type="Pfam" id="PF07872"/>
    </source>
</evidence>